<keyword evidence="7" id="KW-0479">Metal-binding</keyword>
<feature type="transmembrane region" description="Helical" evidence="8">
    <location>
        <begin position="80"/>
        <end position="101"/>
    </location>
</feature>
<comment type="subcellular location">
    <subcellularLocation>
        <location evidence="1">Cell membrane</location>
        <topology evidence="1">Multi-pass membrane protein</topology>
    </subcellularLocation>
</comment>
<dbReference type="EC" id="2.7.8.33" evidence="9"/>
<dbReference type="RefSeq" id="WP_125137106.1">
    <property type="nucleotide sequence ID" value="NZ_LR130778.1"/>
</dbReference>
<feature type="transmembrane region" description="Helical" evidence="8">
    <location>
        <begin position="249"/>
        <end position="271"/>
    </location>
</feature>
<dbReference type="CDD" id="cd06853">
    <property type="entry name" value="GT_WecA_like"/>
    <property type="match status" value="1"/>
</dbReference>
<dbReference type="GO" id="GO:0009103">
    <property type="term" value="P:lipopolysaccharide biosynthetic process"/>
    <property type="evidence" value="ECO:0007669"/>
    <property type="project" value="TreeGrafter"/>
</dbReference>
<keyword evidence="4 8" id="KW-0812">Transmembrane</keyword>
<accession>A0A3P7PVK0</accession>
<keyword evidence="3 9" id="KW-0808">Transferase</keyword>
<dbReference type="GO" id="GO:0036380">
    <property type="term" value="F:UDP-N-acetylglucosamine-undecaprenyl-phosphate N-acetylglucosaminephosphotransferase activity"/>
    <property type="evidence" value="ECO:0007669"/>
    <property type="project" value="UniProtKB-EC"/>
</dbReference>
<evidence type="ECO:0000256" key="6">
    <source>
        <dbReference type="ARBA" id="ARBA00023136"/>
    </source>
</evidence>
<evidence type="ECO:0000256" key="2">
    <source>
        <dbReference type="ARBA" id="ARBA00022475"/>
    </source>
</evidence>
<evidence type="ECO:0000256" key="5">
    <source>
        <dbReference type="ARBA" id="ARBA00022989"/>
    </source>
</evidence>
<protein>
    <submittedName>
        <fullName evidence="9">Putative undecaprenyl-phosphate N-acetylglucosaminyl 1-phosphate transferase</fullName>
        <ecNumber evidence="9">2.7.8.33</ecNumber>
    </submittedName>
</protein>
<dbReference type="PANTHER" id="PTHR22926:SF3">
    <property type="entry name" value="UNDECAPRENYL-PHOSPHATE ALPHA-N-ACETYLGLUCOSAMINYL 1-PHOSPHATE TRANSFERASE"/>
    <property type="match status" value="1"/>
</dbReference>
<feature type="transmembrane region" description="Helical" evidence="8">
    <location>
        <begin position="302"/>
        <end position="320"/>
    </location>
</feature>
<evidence type="ECO:0000256" key="3">
    <source>
        <dbReference type="ARBA" id="ARBA00022679"/>
    </source>
</evidence>
<feature type="transmembrane region" description="Helical" evidence="8">
    <location>
        <begin position="221"/>
        <end position="243"/>
    </location>
</feature>
<dbReference type="PANTHER" id="PTHR22926">
    <property type="entry name" value="PHOSPHO-N-ACETYLMURAMOYL-PENTAPEPTIDE-TRANSFERASE"/>
    <property type="match status" value="1"/>
</dbReference>
<feature type="transmembrane region" description="Helical" evidence="8">
    <location>
        <begin position="54"/>
        <end position="74"/>
    </location>
</feature>
<dbReference type="InterPro" id="IPR000715">
    <property type="entry name" value="Glycosyl_transferase_4"/>
</dbReference>
<organism evidence="9 10">
    <name type="scientific">Petrocella atlantisensis</name>
    <dbReference type="NCBI Taxonomy" id="2173034"/>
    <lineage>
        <taxon>Bacteria</taxon>
        <taxon>Bacillati</taxon>
        <taxon>Bacillota</taxon>
        <taxon>Clostridia</taxon>
        <taxon>Lachnospirales</taxon>
        <taxon>Vallitaleaceae</taxon>
        <taxon>Petrocella</taxon>
    </lineage>
</organism>
<reference evidence="9 10" key="1">
    <citation type="submission" date="2018-09" db="EMBL/GenBank/DDBJ databases">
        <authorList>
            <person name="Postec A."/>
        </authorList>
    </citation>
    <scope>NUCLEOTIDE SEQUENCE [LARGE SCALE GENOMIC DNA]</scope>
    <source>
        <strain evidence="9">70B-A</strain>
    </source>
</reference>
<dbReference type="GO" id="GO:0044038">
    <property type="term" value="P:cell wall macromolecule biosynthetic process"/>
    <property type="evidence" value="ECO:0007669"/>
    <property type="project" value="TreeGrafter"/>
</dbReference>
<evidence type="ECO:0000313" key="10">
    <source>
        <dbReference type="Proteomes" id="UP000279029"/>
    </source>
</evidence>
<feature type="transmembrane region" description="Helical" evidence="8">
    <location>
        <begin position="113"/>
        <end position="135"/>
    </location>
</feature>
<evidence type="ECO:0000256" key="1">
    <source>
        <dbReference type="ARBA" id="ARBA00004651"/>
    </source>
</evidence>
<keyword evidence="2" id="KW-1003">Cell membrane</keyword>
<keyword evidence="6 8" id="KW-0472">Membrane</keyword>
<keyword evidence="7" id="KW-0460">Magnesium</keyword>
<evidence type="ECO:0000256" key="8">
    <source>
        <dbReference type="SAM" id="Phobius"/>
    </source>
</evidence>
<evidence type="ECO:0000256" key="4">
    <source>
        <dbReference type="ARBA" id="ARBA00022692"/>
    </source>
</evidence>
<keyword evidence="5 8" id="KW-1133">Transmembrane helix</keyword>
<name>A0A3P7PVK0_9FIRM</name>
<dbReference type="KEGG" id="cbar:PATL70BA_1987"/>
<dbReference type="AlphaFoldDB" id="A0A3P7PVK0"/>
<dbReference type="GO" id="GO:0046872">
    <property type="term" value="F:metal ion binding"/>
    <property type="evidence" value="ECO:0007669"/>
    <property type="project" value="UniProtKB-KW"/>
</dbReference>
<feature type="transmembrane region" description="Helical" evidence="8">
    <location>
        <begin position="6"/>
        <end position="27"/>
    </location>
</feature>
<feature type="binding site" evidence="7">
    <location>
        <position position="165"/>
    </location>
    <ligand>
        <name>Mg(2+)</name>
        <dbReference type="ChEBI" id="CHEBI:18420"/>
    </ligand>
</feature>
<dbReference type="OrthoDB" id="9805475at2"/>
<feature type="transmembrane region" description="Helical" evidence="8">
    <location>
        <begin position="326"/>
        <end position="345"/>
    </location>
</feature>
<comment type="cofactor">
    <cofactor evidence="7">
        <name>Mg(2+)</name>
        <dbReference type="ChEBI" id="CHEBI:18420"/>
    </cofactor>
</comment>
<dbReference type="GO" id="GO:0071555">
    <property type="term" value="P:cell wall organization"/>
    <property type="evidence" value="ECO:0007669"/>
    <property type="project" value="TreeGrafter"/>
</dbReference>
<dbReference type="Pfam" id="PF00953">
    <property type="entry name" value="Glycos_transf_4"/>
    <property type="match status" value="1"/>
</dbReference>
<feature type="transmembrane region" description="Helical" evidence="8">
    <location>
        <begin position="141"/>
        <end position="160"/>
    </location>
</feature>
<evidence type="ECO:0000313" key="9">
    <source>
        <dbReference type="EMBL" id="VDN47867.1"/>
    </source>
</evidence>
<proteinExistence type="predicted"/>
<dbReference type="EMBL" id="LR130778">
    <property type="protein sequence ID" value="VDN47867.1"/>
    <property type="molecule type" value="Genomic_DNA"/>
</dbReference>
<gene>
    <name evidence="9" type="primary">tagO</name>
    <name evidence="9" type="ORF">PATL70BA_1987</name>
</gene>
<dbReference type="Proteomes" id="UP000279029">
    <property type="component" value="Chromosome"/>
</dbReference>
<sequence>MELLRSMNINIIYIIAFSMAFGITVLATPFSKKLAIKVGAIDHPKALGVHDKPMPLAGGSAIVTGFIVTSLLIAPLVGGFISMEFFGLIIGSIIITIVGFLDDIYQLSPKLRIFFQILAALIVVFSGTSIEILSWPWANGGVIQVGSIGNVLTVLWIVGLTNAVNFLDGLDGLATGVASIASLSFMIISFIFGPPVIVVLAAALAGSCLGFLPHNFNPAKIFMGDTGSTFLGFTLAVISIQGLTKSYTVVTVIVGAIVLGLPIFDTSFAIIRRLVNKQSIYKGDRGHLHHRLVDKGISHKRAVLTMYGVSGCFGIAGILFALKDFFLASLIIGIIMTVWLGDILYTNHQNKKIKSD</sequence>
<dbReference type="GO" id="GO:0005886">
    <property type="term" value="C:plasma membrane"/>
    <property type="evidence" value="ECO:0007669"/>
    <property type="project" value="UniProtKB-SubCell"/>
</dbReference>
<evidence type="ECO:0000256" key="7">
    <source>
        <dbReference type="PIRSR" id="PIRSR600715-1"/>
    </source>
</evidence>
<feature type="binding site" evidence="7">
    <location>
        <position position="225"/>
    </location>
    <ligand>
        <name>Mg(2+)</name>
        <dbReference type="ChEBI" id="CHEBI:18420"/>
    </ligand>
</feature>
<keyword evidence="10" id="KW-1185">Reference proteome</keyword>